<feature type="transmembrane region" description="Helical" evidence="11">
    <location>
        <begin position="70"/>
        <end position="88"/>
    </location>
</feature>
<dbReference type="GO" id="GO:0006120">
    <property type="term" value="P:mitochondrial electron transport, NADH to ubiquinone"/>
    <property type="evidence" value="ECO:0007669"/>
    <property type="project" value="InterPro"/>
</dbReference>
<organism evidence="12 13">
    <name type="scientific">Bicyclus anynana</name>
    <name type="common">Squinting bush brown butterfly</name>
    <dbReference type="NCBI Taxonomy" id="110368"/>
    <lineage>
        <taxon>Eukaryota</taxon>
        <taxon>Metazoa</taxon>
        <taxon>Ecdysozoa</taxon>
        <taxon>Arthropoda</taxon>
        <taxon>Hexapoda</taxon>
        <taxon>Insecta</taxon>
        <taxon>Pterygota</taxon>
        <taxon>Neoptera</taxon>
        <taxon>Endopterygota</taxon>
        <taxon>Lepidoptera</taxon>
        <taxon>Glossata</taxon>
        <taxon>Ditrysia</taxon>
        <taxon>Papilionoidea</taxon>
        <taxon>Nymphalidae</taxon>
        <taxon>Satyrinae</taxon>
        <taxon>Satyrini</taxon>
        <taxon>Mycalesina</taxon>
        <taxon>Bicyclus</taxon>
    </lineage>
</organism>
<reference evidence="13" key="1">
    <citation type="submission" date="2025-08" db="UniProtKB">
        <authorList>
            <consortium name="RefSeq"/>
        </authorList>
    </citation>
    <scope>IDENTIFICATION</scope>
</reference>
<evidence type="ECO:0000256" key="3">
    <source>
        <dbReference type="ARBA" id="ARBA00018191"/>
    </source>
</evidence>
<keyword evidence="5" id="KW-0999">Mitochondrion inner membrane</keyword>
<comment type="similarity">
    <text evidence="2">Belongs to the complex I NDUFA11 subunit family.</text>
</comment>
<evidence type="ECO:0000256" key="10">
    <source>
        <dbReference type="ARBA" id="ARBA00031497"/>
    </source>
</evidence>
<sequence>MACECKQNEKASQTKTRNYYRYYDTPEGCDIFKKVLVTTRYGAIAGLILSTHDVLMYSHAIGFGPIMRRFAYHTVPLVLMGATFAGVSNTLVRVREKNDYLNYFLGGFACGPILRAYLGTNHALLLGGLALGVIAMVKKDSIVTGFQFFPPIPTHMYSVGKWRGDYTIVPDPSEELVHTCGKEQ</sequence>
<keyword evidence="4 11" id="KW-0812">Transmembrane</keyword>
<keyword evidence="8 11" id="KW-0472">Membrane</keyword>
<evidence type="ECO:0000313" key="13">
    <source>
        <dbReference type="RefSeq" id="XP_023935838.2"/>
    </source>
</evidence>
<keyword evidence="12" id="KW-1185">Reference proteome</keyword>
<evidence type="ECO:0000256" key="6">
    <source>
        <dbReference type="ARBA" id="ARBA00022989"/>
    </source>
</evidence>
<keyword evidence="6 11" id="KW-1133">Transmembrane helix</keyword>
<keyword evidence="7" id="KW-0496">Mitochondrion</keyword>
<dbReference type="AlphaFoldDB" id="A0A6J1MSE8"/>
<name>A0A6J1MSE8_BICAN</name>
<dbReference type="RefSeq" id="XP_023935838.2">
    <property type="nucleotide sequence ID" value="XM_024080070.2"/>
</dbReference>
<evidence type="ECO:0000256" key="9">
    <source>
        <dbReference type="ARBA" id="ARBA00030608"/>
    </source>
</evidence>
<evidence type="ECO:0000256" key="11">
    <source>
        <dbReference type="SAM" id="Phobius"/>
    </source>
</evidence>
<accession>A0A6J1MSE8</accession>
<evidence type="ECO:0000256" key="5">
    <source>
        <dbReference type="ARBA" id="ARBA00022792"/>
    </source>
</evidence>
<evidence type="ECO:0000256" key="4">
    <source>
        <dbReference type="ARBA" id="ARBA00022692"/>
    </source>
</evidence>
<proteinExistence type="inferred from homology"/>
<evidence type="ECO:0000256" key="1">
    <source>
        <dbReference type="ARBA" id="ARBA00004292"/>
    </source>
</evidence>
<dbReference type="GO" id="GO:0045271">
    <property type="term" value="C:respiratory chain complex I"/>
    <property type="evidence" value="ECO:0007669"/>
    <property type="project" value="InterPro"/>
</dbReference>
<dbReference type="PANTHER" id="PTHR21382:SF1">
    <property type="entry name" value="NADH DEHYDROGENASE [UBIQUINONE] 1 ALPHA SUBCOMPLEX SUBUNIT 11"/>
    <property type="match status" value="1"/>
</dbReference>
<evidence type="ECO:0000256" key="7">
    <source>
        <dbReference type="ARBA" id="ARBA00023128"/>
    </source>
</evidence>
<evidence type="ECO:0000256" key="8">
    <source>
        <dbReference type="ARBA" id="ARBA00023136"/>
    </source>
</evidence>
<dbReference type="KEGG" id="bany:112044272"/>
<dbReference type="Proteomes" id="UP001652582">
    <property type="component" value="Chromosome 21"/>
</dbReference>
<evidence type="ECO:0000313" key="12">
    <source>
        <dbReference type="Proteomes" id="UP001652582"/>
    </source>
</evidence>
<gene>
    <name evidence="13" type="primary">LOC112044272</name>
</gene>
<comment type="subcellular location">
    <subcellularLocation>
        <location evidence="1">Mitochondrion inner membrane</location>
        <topology evidence="1">Multi-pass membrane protein</topology>
        <orientation evidence="1">Matrix side</orientation>
    </subcellularLocation>
</comment>
<dbReference type="OrthoDB" id="1913277at2759"/>
<protein>
    <recommendedName>
        <fullName evidence="3">NADH dehydrogenase [ubiquinone] 1 alpha subcomplex subunit 11</fullName>
    </recommendedName>
    <alternativeName>
        <fullName evidence="9">Complex I-B14.7</fullName>
    </alternativeName>
    <alternativeName>
        <fullName evidence="10">NADH-ubiquinone oxidoreductase subunit B14.7</fullName>
    </alternativeName>
</protein>
<dbReference type="GeneID" id="112044272"/>
<dbReference type="InterPro" id="IPR039205">
    <property type="entry name" value="NDUFA11"/>
</dbReference>
<dbReference type="PANTHER" id="PTHR21382">
    <property type="entry name" value="NADH-UBIQUINONE OXIDOREDUCTASE SUBUNIT"/>
    <property type="match status" value="1"/>
</dbReference>
<dbReference type="GO" id="GO:0005743">
    <property type="term" value="C:mitochondrial inner membrane"/>
    <property type="evidence" value="ECO:0007669"/>
    <property type="project" value="UniProtKB-SubCell"/>
</dbReference>
<evidence type="ECO:0000256" key="2">
    <source>
        <dbReference type="ARBA" id="ARBA00008699"/>
    </source>
</evidence>